<feature type="compositionally biased region" description="Basic and acidic residues" evidence="1">
    <location>
        <begin position="576"/>
        <end position="600"/>
    </location>
</feature>
<feature type="compositionally biased region" description="Basic and acidic residues" evidence="1">
    <location>
        <begin position="648"/>
        <end position="663"/>
    </location>
</feature>
<comment type="caution">
    <text evidence="2">The sequence shown here is derived from an EMBL/GenBank/DDBJ whole genome shotgun (WGS) entry which is preliminary data.</text>
</comment>
<feature type="region of interest" description="Disordered" evidence="1">
    <location>
        <begin position="576"/>
        <end position="609"/>
    </location>
</feature>
<feature type="region of interest" description="Disordered" evidence="1">
    <location>
        <begin position="630"/>
        <end position="681"/>
    </location>
</feature>
<keyword evidence="3" id="KW-1185">Reference proteome</keyword>
<dbReference type="EMBL" id="JARKIB010000512">
    <property type="protein sequence ID" value="KAJ7702622.1"/>
    <property type="molecule type" value="Genomic_DNA"/>
</dbReference>
<name>A0AAD7DYC8_9AGAR</name>
<evidence type="ECO:0008006" key="4">
    <source>
        <dbReference type="Google" id="ProtNLM"/>
    </source>
</evidence>
<evidence type="ECO:0000313" key="2">
    <source>
        <dbReference type="EMBL" id="KAJ7702622.1"/>
    </source>
</evidence>
<feature type="compositionally biased region" description="Basic and acidic residues" evidence="1">
    <location>
        <begin position="448"/>
        <end position="462"/>
    </location>
</feature>
<accession>A0AAD7DYC8</accession>
<reference evidence="2" key="1">
    <citation type="submission" date="2023-03" db="EMBL/GenBank/DDBJ databases">
        <title>Massive genome expansion in bonnet fungi (Mycena s.s.) driven by repeated elements and novel gene families across ecological guilds.</title>
        <authorList>
            <consortium name="Lawrence Berkeley National Laboratory"/>
            <person name="Harder C.B."/>
            <person name="Miyauchi S."/>
            <person name="Viragh M."/>
            <person name="Kuo A."/>
            <person name="Thoen E."/>
            <person name="Andreopoulos B."/>
            <person name="Lu D."/>
            <person name="Skrede I."/>
            <person name="Drula E."/>
            <person name="Henrissat B."/>
            <person name="Morin E."/>
            <person name="Kohler A."/>
            <person name="Barry K."/>
            <person name="LaButti K."/>
            <person name="Morin E."/>
            <person name="Salamov A."/>
            <person name="Lipzen A."/>
            <person name="Mereny Z."/>
            <person name="Hegedus B."/>
            <person name="Baldrian P."/>
            <person name="Stursova M."/>
            <person name="Weitz H."/>
            <person name="Taylor A."/>
            <person name="Grigoriev I.V."/>
            <person name="Nagy L.G."/>
            <person name="Martin F."/>
            <person name="Kauserud H."/>
        </authorList>
    </citation>
    <scope>NUCLEOTIDE SEQUENCE</scope>
    <source>
        <strain evidence="2">CBHHK182m</strain>
    </source>
</reference>
<dbReference type="Proteomes" id="UP001215598">
    <property type="component" value="Unassembled WGS sequence"/>
</dbReference>
<proteinExistence type="predicted"/>
<dbReference type="AlphaFoldDB" id="A0AAD7DYC8"/>
<evidence type="ECO:0000313" key="3">
    <source>
        <dbReference type="Proteomes" id="UP001215598"/>
    </source>
</evidence>
<evidence type="ECO:0000256" key="1">
    <source>
        <dbReference type="SAM" id="MobiDB-lite"/>
    </source>
</evidence>
<organism evidence="2 3">
    <name type="scientific">Mycena metata</name>
    <dbReference type="NCBI Taxonomy" id="1033252"/>
    <lineage>
        <taxon>Eukaryota</taxon>
        <taxon>Fungi</taxon>
        <taxon>Dikarya</taxon>
        <taxon>Basidiomycota</taxon>
        <taxon>Agaricomycotina</taxon>
        <taxon>Agaricomycetes</taxon>
        <taxon>Agaricomycetidae</taxon>
        <taxon>Agaricales</taxon>
        <taxon>Marasmiineae</taxon>
        <taxon>Mycenaceae</taxon>
        <taxon>Mycena</taxon>
    </lineage>
</organism>
<gene>
    <name evidence="2" type="ORF">B0H16DRAFT_1748176</name>
</gene>
<protein>
    <recommendedName>
        <fullName evidence="4">Ubiquitin-like protease family profile domain-containing protein</fullName>
    </recommendedName>
</protein>
<feature type="region of interest" description="Disordered" evidence="1">
    <location>
        <begin position="430"/>
        <end position="482"/>
    </location>
</feature>
<feature type="compositionally biased region" description="Basic residues" evidence="1">
    <location>
        <begin position="664"/>
        <end position="674"/>
    </location>
</feature>
<sequence>MAAFDRSEWISRGKSWKDVPKSVRKVCANDLAIPDAIASQILPDAMISIHALLDFSPPRPSPITSASPDTSPFFSKYSPSAVDGLTITRLRHLDMPSVKVIRKLAHDVHQAWLDGYTSVKCAHIPGKGVTYLPLWVVTFWNAVADIRGNVRNPWVTCRDWVKNQLGHRRKPDVRKYATDVTRLLGILPWNTLKRGLSDASPVHSLSRFLGTRIAADPDLAGAVRVEMVEFTARLTTAFRQRESVDYREGQGTRWLHVLGEDIFGNGERLITVAHLGDHNDEKHWVTIEVDGAETLFRYDDSFKDDVPASLRQVYKWWMSQHTASPIGRGTLPTSTQTDGHSCGMLAASAAVRAVYPTTPLMQQENIAAERLKMFSSLANYILDRIADEETEDLNQFEGEGGENRFHSPTPFTELARSAEFTFVAPAAETNVLKRQKGHPDGPTPASSPEKKRVRETPRERSPPPRLQFDAPSVANPVSPGSPNDVFGSTIPCTPSTSPVGCAREAAATTQTESKVEVMLSDVFGPIPASTPLNIAAAGTGAGAATKLRNLKGFFKVVTKEEKEAMQARDAELFRNTREEREKEQREEKYEAELRARENARERKRKSRANLHAERVAAGWVPSTAGRKRRKIVELEKNDPGPSASSSKFAEDSRQYRGFREASRKNNKPQGRKRKIENEPTEASRVNWRNPLIWPHIEMAVVKVGRPWSETEICRVAKLMAPDTFAKLTSQVIGSWIDKQSRADGVFKWKNSVTEKLPSGAAPGGQSTRAGILDAYPELCAKIKKHLQSLRAIGTPLSLIMIRGIMVATVRNEQPHLFNRVMPDGSEFGCSDSFVRKFLRNKMGWSERTATRAAQKIPPNHEEILRNAFLRQAFIIRDHAIPAELRVNTDQTQVVFQQGTKKTWNEKGAKQVATISQEEKRAFTYVPSISASGTILPGQAVFSGKSEASLPRPRSRGYEEAQTLGFKLEPSMGKSYWSTLETMQKLVTDIIAPYFDEMKAKLGLPPTQCSLWEIDLWSVQKGKLFRLWMKEKHPTIIICYVPGGCTGLFQPLNDVVDEATALLEHDDEEEANPTLLKLDTTIPTLRDRCIGWIVDSFHACNKKELILKAFELCAAGEFNCSQESLTSPAALAALRDLPNTNPALYAEFMGTLAPVEDLFEENIFAPEEENFNDESDVPVDVVIDHVINRGLSNLPPGFSVAEDGSVVRNGAAEDDELNIEVDDLPLSLRRPKRVDKKNTRYGDDWEEH</sequence>